<accession>A0ABS8S034</accession>
<dbReference type="Proteomes" id="UP000823775">
    <property type="component" value="Unassembled WGS sequence"/>
</dbReference>
<reference evidence="2 3" key="1">
    <citation type="journal article" date="2021" name="BMC Genomics">
        <title>Datura genome reveals duplications of psychoactive alkaloid biosynthetic genes and high mutation rate following tissue culture.</title>
        <authorList>
            <person name="Rajewski A."/>
            <person name="Carter-House D."/>
            <person name="Stajich J."/>
            <person name="Litt A."/>
        </authorList>
    </citation>
    <scope>NUCLEOTIDE SEQUENCE [LARGE SCALE GENOMIC DNA]</scope>
    <source>
        <strain evidence="2">AR-01</strain>
    </source>
</reference>
<evidence type="ECO:0000313" key="3">
    <source>
        <dbReference type="Proteomes" id="UP000823775"/>
    </source>
</evidence>
<evidence type="ECO:0000313" key="2">
    <source>
        <dbReference type="EMBL" id="MCD7451595.1"/>
    </source>
</evidence>
<protein>
    <submittedName>
        <fullName evidence="2">Uncharacterized protein</fullName>
    </submittedName>
</protein>
<comment type="caution">
    <text evidence="2">The sequence shown here is derived from an EMBL/GenBank/DDBJ whole genome shotgun (WGS) entry which is preliminary data.</text>
</comment>
<organism evidence="2 3">
    <name type="scientific">Datura stramonium</name>
    <name type="common">Jimsonweed</name>
    <name type="synonym">Common thornapple</name>
    <dbReference type="NCBI Taxonomy" id="4076"/>
    <lineage>
        <taxon>Eukaryota</taxon>
        <taxon>Viridiplantae</taxon>
        <taxon>Streptophyta</taxon>
        <taxon>Embryophyta</taxon>
        <taxon>Tracheophyta</taxon>
        <taxon>Spermatophyta</taxon>
        <taxon>Magnoliopsida</taxon>
        <taxon>eudicotyledons</taxon>
        <taxon>Gunneridae</taxon>
        <taxon>Pentapetalae</taxon>
        <taxon>asterids</taxon>
        <taxon>lamiids</taxon>
        <taxon>Solanales</taxon>
        <taxon>Solanaceae</taxon>
        <taxon>Solanoideae</taxon>
        <taxon>Datureae</taxon>
        <taxon>Datura</taxon>
    </lineage>
</organism>
<sequence length="138" mass="15815">MENLDNVGLTKEQLAAKNSENAQQGLRNQPPINRNDQRIVKERRGKDEDMDQLKTRDELTTKYPRGRNMGRSMLCQIRGVLNMMNIIANQGRVSRPTAQGSSQDSCVWVREIKVGTSIEIIVTMKDPYGEIKQLRDRE</sequence>
<keyword evidence="3" id="KW-1185">Reference proteome</keyword>
<feature type="compositionally biased region" description="Polar residues" evidence="1">
    <location>
        <begin position="19"/>
        <end position="34"/>
    </location>
</feature>
<feature type="region of interest" description="Disordered" evidence="1">
    <location>
        <begin position="19"/>
        <end position="67"/>
    </location>
</feature>
<proteinExistence type="predicted"/>
<gene>
    <name evidence="2" type="ORF">HAX54_012756</name>
</gene>
<name>A0ABS8S034_DATST</name>
<evidence type="ECO:0000256" key="1">
    <source>
        <dbReference type="SAM" id="MobiDB-lite"/>
    </source>
</evidence>
<feature type="compositionally biased region" description="Basic and acidic residues" evidence="1">
    <location>
        <begin position="35"/>
        <end position="60"/>
    </location>
</feature>
<dbReference type="EMBL" id="JACEIK010000175">
    <property type="protein sequence ID" value="MCD7451595.1"/>
    <property type="molecule type" value="Genomic_DNA"/>
</dbReference>